<feature type="transmembrane region" description="Helical" evidence="6">
    <location>
        <begin position="466"/>
        <end position="486"/>
    </location>
</feature>
<dbReference type="PANTHER" id="PTHR30250">
    <property type="entry name" value="PST FAMILY PREDICTED COLANIC ACID TRANSPORTER"/>
    <property type="match status" value="1"/>
</dbReference>
<feature type="transmembrane region" description="Helical" evidence="6">
    <location>
        <begin position="390"/>
        <end position="416"/>
    </location>
</feature>
<feature type="transmembrane region" description="Helical" evidence="6">
    <location>
        <begin position="91"/>
        <end position="114"/>
    </location>
</feature>
<gene>
    <name evidence="7" type="ORF">HNR53_003500</name>
</gene>
<dbReference type="InterPro" id="IPR050833">
    <property type="entry name" value="Poly_Biosynth_Transport"/>
</dbReference>
<feature type="transmembrane region" description="Helical" evidence="6">
    <location>
        <begin position="250"/>
        <end position="269"/>
    </location>
</feature>
<evidence type="ECO:0000256" key="4">
    <source>
        <dbReference type="ARBA" id="ARBA00022989"/>
    </source>
</evidence>
<keyword evidence="8" id="KW-1185">Reference proteome</keyword>
<name>A0A7X0HU48_9BACI</name>
<feature type="transmembrane region" description="Helical" evidence="6">
    <location>
        <begin position="303"/>
        <end position="325"/>
    </location>
</feature>
<keyword evidence="5 6" id="KW-0472">Membrane</keyword>
<feature type="transmembrane region" description="Helical" evidence="6">
    <location>
        <begin position="437"/>
        <end position="454"/>
    </location>
</feature>
<evidence type="ECO:0000256" key="1">
    <source>
        <dbReference type="ARBA" id="ARBA00004651"/>
    </source>
</evidence>
<feature type="transmembrane region" description="Helical" evidence="6">
    <location>
        <begin position="51"/>
        <end position="70"/>
    </location>
</feature>
<dbReference type="Proteomes" id="UP000531594">
    <property type="component" value="Unassembled WGS sequence"/>
</dbReference>
<evidence type="ECO:0000313" key="7">
    <source>
        <dbReference type="EMBL" id="MBB6446836.1"/>
    </source>
</evidence>
<comment type="caution">
    <text evidence="7">The sequence shown here is derived from an EMBL/GenBank/DDBJ whole genome shotgun (WGS) entry which is preliminary data.</text>
</comment>
<comment type="subcellular location">
    <subcellularLocation>
        <location evidence="1">Cell membrane</location>
        <topology evidence="1">Multi-pass membrane protein</topology>
    </subcellularLocation>
</comment>
<reference evidence="7 8" key="1">
    <citation type="submission" date="2020-08" db="EMBL/GenBank/DDBJ databases">
        <title>Genomic Encyclopedia of Type Strains, Phase IV (KMG-IV): sequencing the most valuable type-strain genomes for metagenomic binning, comparative biology and taxonomic classification.</title>
        <authorList>
            <person name="Goeker M."/>
        </authorList>
    </citation>
    <scope>NUCLEOTIDE SEQUENCE [LARGE SCALE GENOMIC DNA]</scope>
    <source>
        <strain evidence="7 8">DSM 5391</strain>
    </source>
</reference>
<dbReference type="RefSeq" id="WP_184528182.1">
    <property type="nucleotide sequence ID" value="NZ_JACHGK010000013.1"/>
</dbReference>
<dbReference type="AlphaFoldDB" id="A0A7X0HU48"/>
<feature type="transmembrane region" description="Helical" evidence="6">
    <location>
        <begin position="120"/>
        <end position="141"/>
    </location>
</feature>
<proteinExistence type="predicted"/>
<dbReference type="PANTHER" id="PTHR30250:SF26">
    <property type="entry name" value="PSMA PROTEIN"/>
    <property type="match status" value="1"/>
</dbReference>
<keyword evidence="4 6" id="KW-1133">Transmembrane helix</keyword>
<evidence type="ECO:0000313" key="8">
    <source>
        <dbReference type="Proteomes" id="UP000531594"/>
    </source>
</evidence>
<organism evidence="7 8">
    <name type="scientific">Bacillus benzoevorans</name>
    <dbReference type="NCBI Taxonomy" id="1456"/>
    <lineage>
        <taxon>Bacteria</taxon>
        <taxon>Bacillati</taxon>
        <taxon>Bacillota</taxon>
        <taxon>Bacilli</taxon>
        <taxon>Bacillales</taxon>
        <taxon>Bacillaceae</taxon>
        <taxon>Bacillus</taxon>
    </lineage>
</organism>
<dbReference type="EMBL" id="JACHGK010000013">
    <property type="protein sequence ID" value="MBB6446836.1"/>
    <property type="molecule type" value="Genomic_DNA"/>
</dbReference>
<feature type="transmembrane region" description="Helical" evidence="6">
    <location>
        <begin position="332"/>
        <end position="354"/>
    </location>
</feature>
<protein>
    <submittedName>
        <fullName evidence="7">O-antigen/teichoic acid export membrane protein</fullName>
    </submittedName>
</protein>
<accession>A0A7X0HU48</accession>
<dbReference type="GO" id="GO:0005886">
    <property type="term" value="C:plasma membrane"/>
    <property type="evidence" value="ECO:0007669"/>
    <property type="project" value="UniProtKB-SubCell"/>
</dbReference>
<evidence type="ECO:0000256" key="5">
    <source>
        <dbReference type="ARBA" id="ARBA00023136"/>
    </source>
</evidence>
<evidence type="ECO:0000256" key="2">
    <source>
        <dbReference type="ARBA" id="ARBA00022475"/>
    </source>
</evidence>
<sequence length="511" mass="58229">MSRTKASLRNISFAITFQLLALAVNFASRTVFIAMLGKEYLGLNGLFSNILSMLSLAELGIGTAIIFSLYRPLAENDHSKVAALMSLYKKAYTIIGFIVLILGLSIAPFLSFFIKEMPNIPGIYIIYIIFVLNAALSYFLIYKQSLIMADQKQYIVTKYRNIFDIALKIFQIFALLLTQSYFLFLILTLVSTLGLNLSLSIKADRMYPFLKGEEKGKLDQDTKDEMIKNVKGNIAHRIGGIIVLSTDHLLIARFLGIVTVGIYANYLLILSSLTTFTKLIYQSLTASIGNLHASSDDENKERIFHYIYFFTAWVYGFMSICLFILLNPFITLWLGADFTFSNSIVFLMVLNFFITGMRQPSLTFTDAMGLYWYSRHKPLFEAFINLMSSIYLVIHFGMAGVLLGTLISTMTTCFWVEPLMVFKYGFNYSVFDYFRKYFHYTVVVLLSGALVFSLSRLLTESTVQTFAVKMIICFVVPNIIFTIAFYRTKEFKYFAGLAHGIFRNILHRQSS</sequence>
<keyword evidence="2" id="KW-1003">Cell membrane</keyword>
<keyword evidence="3 6" id="KW-0812">Transmembrane</keyword>
<evidence type="ECO:0000256" key="6">
    <source>
        <dbReference type="SAM" id="Phobius"/>
    </source>
</evidence>
<evidence type="ECO:0000256" key="3">
    <source>
        <dbReference type="ARBA" id="ARBA00022692"/>
    </source>
</evidence>